<evidence type="ECO:0000313" key="2">
    <source>
        <dbReference type="EMBL" id="HJB74710.1"/>
    </source>
</evidence>
<feature type="transmembrane region" description="Helical" evidence="1">
    <location>
        <begin position="18"/>
        <end position="37"/>
    </location>
</feature>
<feature type="transmembrane region" description="Helical" evidence="1">
    <location>
        <begin position="172"/>
        <end position="190"/>
    </location>
</feature>
<organism evidence="2 3">
    <name type="scientific">Candidatus Eubacterium faecale</name>
    <dbReference type="NCBI Taxonomy" id="2838568"/>
    <lineage>
        <taxon>Bacteria</taxon>
        <taxon>Bacillati</taxon>
        <taxon>Bacillota</taxon>
        <taxon>Clostridia</taxon>
        <taxon>Eubacteriales</taxon>
        <taxon>Eubacteriaceae</taxon>
        <taxon>Eubacterium</taxon>
    </lineage>
</organism>
<feature type="transmembrane region" description="Helical" evidence="1">
    <location>
        <begin position="249"/>
        <end position="272"/>
    </location>
</feature>
<feature type="transmembrane region" description="Helical" evidence="1">
    <location>
        <begin position="390"/>
        <end position="408"/>
    </location>
</feature>
<feature type="transmembrane region" description="Helical" evidence="1">
    <location>
        <begin position="307"/>
        <end position="324"/>
    </location>
</feature>
<feature type="transmembrane region" description="Helical" evidence="1">
    <location>
        <begin position="146"/>
        <end position="166"/>
    </location>
</feature>
<feature type="transmembrane region" description="Helical" evidence="1">
    <location>
        <begin position="903"/>
        <end position="924"/>
    </location>
</feature>
<protein>
    <submittedName>
        <fullName evidence="2">YfhO family protein</fullName>
    </submittedName>
</protein>
<keyword evidence="1" id="KW-1133">Transmembrane helix</keyword>
<keyword evidence="1" id="KW-0472">Membrane</keyword>
<feature type="transmembrane region" description="Helical" evidence="1">
    <location>
        <begin position="414"/>
        <end position="434"/>
    </location>
</feature>
<feature type="transmembrane region" description="Helical" evidence="1">
    <location>
        <begin position="197"/>
        <end position="214"/>
    </location>
</feature>
<feature type="transmembrane region" description="Helical" evidence="1">
    <location>
        <begin position="331"/>
        <end position="355"/>
    </location>
</feature>
<comment type="caution">
    <text evidence="2">The sequence shown here is derived from an EMBL/GenBank/DDBJ whole genome shotgun (WGS) entry which is preliminary data.</text>
</comment>
<feature type="transmembrane region" description="Helical" evidence="1">
    <location>
        <begin position="446"/>
        <end position="470"/>
    </location>
</feature>
<accession>A0A9D2MH54</accession>
<keyword evidence="1" id="KW-0812">Transmembrane</keyword>
<evidence type="ECO:0000256" key="1">
    <source>
        <dbReference type="SAM" id="Phobius"/>
    </source>
</evidence>
<dbReference type="Proteomes" id="UP000823877">
    <property type="component" value="Unassembled WGS sequence"/>
</dbReference>
<dbReference type="Pfam" id="PF09586">
    <property type="entry name" value="YfhO"/>
    <property type="match status" value="1"/>
</dbReference>
<sequence>MSRISAAEKAKRFLRSGFFIYSILIFITGVAVFLPFLQNRTSFIWEPDGTAQHFTAFVYYGEYIREIVQSIFAGHPAIPQFDLSIGLGSDILQALQYYTIGDPLNLLSALVPKEYAAYAYTLIMVLRYYLAGLAFMALAKYKKLPVLTSAAGAVIYVFTAYSMYMAIRHPSFLNPMIYFPLIILGAEMIFDKKRPYVFILSIFLAAVSCFYYFYVLSAFTVLYIFFRIFFVYGKQFFKGFLESLWKFGGAYILGVMMAAVIFFPLVSAFFAASRGQVEYGLSILFNKDFYKNFLSAFFNTQMIGNNTYFGFTALAAGGAVLLFAGRKKNGFLKLAFLVVTVMVMLPVFGMILNGFSYVVNRWSWVYGLLCAYTFAKCAGDLKTITVKKSVLLVAAAAVTTGIMAFLKTLNDSENLISCAVFFAFALLCLAYSVLPKIAKKVNKKALGTVFKAGLCALAAAAVFINGFNFFSPSRSKYVSTFMTFKEAREYSNGERTAEIEKIQSESGGINRYVPLSIPLADCNESMISGGYSTNAYLSMIDGNIVEFQQDMGIINGNLSRINDTRWDPFLNVVLNTRYMVAKSTNSTFYGTENNSLGSVAYTDGGEYQIYENQYAVPFGCTYEKTLSQEEYDQLAPAEKRLAMLDCVVLNDSTDSGTATAADYQNRCSEISVSLAEVPGVVVRENRIYVAEDNTEVTLLPQDDLPEGGQFYFYAQNIRYSPLSTDDYEKAERGENVHGVRTDTMRKFFEPENSVGLSVSTNTRRESFSIYTPYNDYNTGVSDHMLNLGYYSSNPGELKMTFKKGVYELDSLRLIRVPMDSYNTLVAERAEETLQNVQTGCDSISGSITVSGSKWLYLSIPYSENWKAYVDGEEVEISRADSAFCAIPLESGEHSIELRYENRILLYSLPVSLAGAAVFAAVIIVTEKKIKKKKAN</sequence>
<gene>
    <name evidence="2" type="ORF">IAA37_03445</name>
</gene>
<dbReference type="PANTHER" id="PTHR38454">
    <property type="entry name" value="INTEGRAL MEMBRANE PROTEIN-RELATED"/>
    <property type="match status" value="1"/>
</dbReference>
<dbReference type="InterPro" id="IPR018580">
    <property type="entry name" value="Uncharacterised_YfhO"/>
</dbReference>
<proteinExistence type="predicted"/>
<reference evidence="2" key="1">
    <citation type="journal article" date="2021" name="PeerJ">
        <title>Extensive microbial diversity within the chicken gut microbiome revealed by metagenomics and culture.</title>
        <authorList>
            <person name="Gilroy R."/>
            <person name="Ravi A."/>
            <person name="Getino M."/>
            <person name="Pursley I."/>
            <person name="Horton D.L."/>
            <person name="Alikhan N.F."/>
            <person name="Baker D."/>
            <person name="Gharbi K."/>
            <person name="Hall N."/>
            <person name="Watson M."/>
            <person name="Adriaenssens E.M."/>
            <person name="Foster-Nyarko E."/>
            <person name="Jarju S."/>
            <person name="Secka A."/>
            <person name="Antonio M."/>
            <person name="Oren A."/>
            <person name="Chaudhuri R.R."/>
            <person name="La Ragione R."/>
            <person name="Hildebrand F."/>
            <person name="Pallen M.J."/>
        </authorList>
    </citation>
    <scope>NUCLEOTIDE SEQUENCE</scope>
    <source>
        <strain evidence="2">CHK188-16595</strain>
    </source>
</reference>
<dbReference type="AlphaFoldDB" id="A0A9D2MH54"/>
<dbReference type="PANTHER" id="PTHR38454:SF1">
    <property type="entry name" value="INTEGRAL MEMBRANE PROTEIN"/>
    <property type="match status" value="1"/>
</dbReference>
<name>A0A9D2MH54_9FIRM</name>
<reference evidence="2" key="2">
    <citation type="submission" date="2021-04" db="EMBL/GenBank/DDBJ databases">
        <authorList>
            <person name="Gilroy R."/>
        </authorList>
    </citation>
    <scope>NUCLEOTIDE SEQUENCE</scope>
    <source>
        <strain evidence="2">CHK188-16595</strain>
    </source>
</reference>
<dbReference type="EMBL" id="DWXN01000008">
    <property type="protein sequence ID" value="HJB74710.1"/>
    <property type="molecule type" value="Genomic_DNA"/>
</dbReference>
<evidence type="ECO:0000313" key="3">
    <source>
        <dbReference type="Proteomes" id="UP000823877"/>
    </source>
</evidence>
<feature type="transmembrane region" description="Helical" evidence="1">
    <location>
        <begin position="115"/>
        <end position="139"/>
    </location>
</feature>